<protein>
    <recommendedName>
        <fullName evidence="4">Aminotransferase-like plant mobile domain-containing protein</fullName>
    </recommendedName>
</protein>
<keyword evidence="1" id="KW-1133">Transmembrane helix</keyword>
<keyword evidence="1" id="KW-0812">Transmembrane</keyword>
<feature type="transmembrane region" description="Helical" evidence="1">
    <location>
        <begin position="27"/>
        <end position="44"/>
    </location>
</feature>
<feature type="non-terminal residue" evidence="2">
    <location>
        <position position="1"/>
    </location>
</feature>
<evidence type="ECO:0000313" key="2">
    <source>
        <dbReference type="EMBL" id="KAF6148604.1"/>
    </source>
</evidence>
<dbReference type="Proteomes" id="UP000541444">
    <property type="component" value="Unassembled WGS sequence"/>
</dbReference>
<comment type="caution">
    <text evidence="2">The sequence shown here is derived from an EMBL/GenBank/DDBJ whole genome shotgun (WGS) entry which is preliminary data.</text>
</comment>
<dbReference type="EMBL" id="JACGCM010001844">
    <property type="protein sequence ID" value="KAF6148604.1"/>
    <property type="molecule type" value="Genomic_DNA"/>
</dbReference>
<organism evidence="2 3">
    <name type="scientific">Kingdonia uniflora</name>
    <dbReference type="NCBI Taxonomy" id="39325"/>
    <lineage>
        <taxon>Eukaryota</taxon>
        <taxon>Viridiplantae</taxon>
        <taxon>Streptophyta</taxon>
        <taxon>Embryophyta</taxon>
        <taxon>Tracheophyta</taxon>
        <taxon>Spermatophyta</taxon>
        <taxon>Magnoliopsida</taxon>
        <taxon>Ranunculales</taxon>
        <taxon>Circaeasteraceae</taxon>
        <taxon>Kingdonia</taxon>
    </lineage>
</organism>
<evidence type="ECO:0000256" key="1">
    <source>
        <dbReference type="SAM" id="Phobius"/>
    </source>
</evidence>
<evidence type="ECO:0000313" key="3">
    <source>
        <dbReference type="Proteomes" id="UP000541444"/>
    </source>
</evidence>
<reference evidence="2 3" key="1">
    <citation type="journal article" date="2020" name="IScience">
        <title>Genome Sequencing of the Endangered Kingdonia uniflora (Circaeasteraceae, Ranunculales) Reveals Potential Mechanisms of Evolutionary Specialization.</title>
        <authorList>
            <person name="Sun Y."/>
            <person name="Deng T."/>
            <person name="Zhang A."/>
            <person name="Moore M.J."/>
            <person name="Landis J.B."/>
            <person name="Lin N."/>
            <person name="Zhang H."/>
            <person name="Zhang X."/>
            <person name="Huang J."/>
            <person name="Zhang X."/>
            <person name="Sun H."/>
            <person name="Wang H."/>
        </authorList>
    </citation>
    <scope>NUCLEOTIDE SEQUENCE [LARGE SCALE GENOMIC DNA]</scope>
    <source>
        <strain evidence="2">TB1705</strain>
        <tissue evidence="2">Leaf</tissue>
    </source>
</reference>
<keyword evidence="1" id="KW-0472">Membrane</keyword>
<dbReference type="AlphaFoldDB" id="A0A7J7M1C4"/>
<sequence length="93" mass="10128">SSNTKSGNVSITYLRIYLTITDDRADNITIVCAFIIFMMGCLWFQTANDTVPLGYLEAVANLDEAPEYDWGSAILGSLYHGLDTVVKTGGTIT</sequence>
<name>A0A7J7M1C4_9MAGN</name>
<gene>
    <name evidence="2" type="ORF">GIB67_042563</name>
</gene>
<accession>A0A7J7M1C4</accession>
<keyword evidence="3" id="KW-1185">Reference proteome</keyword>
<proteinExistence type="predicted"/>
<evidence type="ECO:0008006" key="4">
    <source>
        <dbReference type="Google" id="ProtNLM"/>
    </source>
</evidence>